<comment type="caution">
    <text evidence="9">The sequence shown here is derived from an EMBL/GenBank/DDBJ whole genome shotgun (WGS) entry which is preliminary data.</text>
</comment>
<dbReference type="EMBL" id="JBEZAE010000024">
    <property type="protein sequence ID" value="MEU7074161.1"/>
    <property type="molecule type" value="Genomic_DNA"/>
</dbReference>
<proteinExistence type="inferred from homology"/>
<dbReference type="InterPro" id="IPR000620">
    <property type="entry name" value="EamA_dom"/>
</dbReference>
<feature type="transmembrane region" description="Helical" evidence="7">
    <location>
        <begin position="276"/>
        <end position="295"/>
    </location>
</feature>
<evidence type="ECO:0000256" key="6">
    <source>
        <dbReference type="SAM" id="MobiDB-lite"/>
    </source>
</evidence>
<comment type="subcellular location">
    <subcellularLocation>
        <location evidence="1">Membrane</location>
        <topology evidence="1">Multi-pass membrane protein</topology>
    </subcellularLocation>
</comment>
<gene>
    <name evidence="9" type="ORF">AB0A88_29150</name>
</gene>
<dbReference type="PANTHER" id="PTHR32322:SF2">
    <property type="entry name" value="EAMA DOMAIN-CONTAINING PROTEIN"/>
    <property type="match status" value="1"/>
</dbReference>
<evidence type="ECO:0000256" key="1">
    <source>
        <dbReference type="ARBA" id="ARBA00004141"/>
    </source>
</evidence>
<dbReference type="Pfam" id="PF00892">
    <property type="entry name" value="EamA"/>
    <property type="match status" value="2"/>
</dbReference>
<feature type="compositionally biased region" description="Low complexity" evidence="6">
    <location>
        <begin position="14"/>
        <end position="25"/>
    </location>
</feature>
<evidence type="ECO:0000256" key="2">
    <source>
        <dbReference type="ARBA" id="ARBA00007362"/>
    </source>
</evidence>
<dbReference type="InterPro" id="IPR037185">
    <property type="entry name" value="EmrE-like"/>
</dbReference>
<feature type="transmembrane region" description="Helical" evidence="7">
    <location>
        <begin position="187"/>
        <end position="204"/>
    </location>
</feature>
<feature type="domain" description="EamA" evidence="8">
    <location>
        <begin position="71"/>
        <end position="200"/>
    </location>
</feature>
<evidence type="ECO:0000256" key="4">
    <source>
        <dbReference type="ARBA" id="ARBA00022989"/>
    </source>
</evidence>
<feature type="domain" description="EamA" evidence="8">
    <location>
        <begin position="213"/>
        <end position="346"/>
    </location>
</feature>
<evidence type="ECO:0000256" key="5">
    <source>
        <dbReference type="ARBA" id="ARBA00023136"/>
    </source>
</evidence>
<comment type="similarity">
    <text evidence="2">Belongs to the EamA transporter family.</text>
</comment>
<evidence type="ECO:0000259" key="8">
    <source>
        <dbReference type="Pfam" id="PF00892"/>
    </source>
</evidence>
<dbReference type="PANTHER" id="PTHR32322">
    <property type="entry name" value="INNER MEMBRANE TRANSPORTER"/>
    <property type="match status" value="1"/>
</dbReference>
<evidence type="ECO:0000256" key="7">
    <source>
        <dbReference type="SAM" id="Phobius"/>
    </source>
</evidence>
<evidence type="ECO:0000256" key="3">
    <source>
        <dbReference type="ARBA" id="ARBA00022692"/>
    </source>
</evidence>
<sequence>MRAQDSATKPSTITVGTTSPATATAGAGVTATGATVAGVATTGTSVTGSGTGAPATARPASGSQAPAPRTRGTLLALLGVVSFSLTFPSTVWGLESFGPWSLVAVRSTLAALIAGAFLLAGRVPLPERRHWAGLAVVAGGVVIGFPLLTTLALQTSTTSHAAVVVGLLPLTTATVAAIRTGRRPSRTFWFAAVSGAVVVLGFTLQQSGGAVSTGDVYLFGALLVCAAGYTEGGRLASLMPGWQVIGWALVLCLPLMAVASAVTLSIEPVHLNAHGIIGLAWVAAGSTFFGLYVWYRGMAEIGIPKASQLQLSQPLLTLIWSVFLLGESLPLAAPLAAVGVLVCIAVTQRAKS</sequence>
<feature type="compositionally biased region" description="Polar residues" evidence="6">
    <location>
        <begin position="1"/>
        <end position="13"/>
    </location>
</feature>
<keyword evidence="3 7" id="KW-0812">Transmembrane</keyword>
<keyword evidence="10" id="KW-1185">Reference proteome</keyword>
<feature type="transmembrane region" description="Helical" evidence="7">
    <location>
        <begin position="244"/>
        <end position="264"/>
    </location>
</feature>
<reference evidence="9 10" key="1">
    <citation type="submission" date="2024-06" db="EMBL/GenBank/DDBJ databases">
        <title>The Natural Products Discovery Center: Release of the First 8490 Sequenced Strains for Exploring Actinobacteria Biosynthetic Diversity.</title>
        <authorList>
            <person name="Kalkreuter E."/>
            <person name="Kautsar S.A."/>
            <person name="Yang D."/>
            <person name="Bader C.D."/>
            <person name="Teijaro C.N."/>
            <person name="Fluegel L."/>
            <person name="Davis C.M."/>
            <person name="Simpson J.R."/>
            <person name="Lauterbach L."/>
            <person name="Steele A.D."/>
            <person name="Gui C."/>
            <person name="Meng S."/>
            <person name="Li G."/>
            <person name="Viehrig K."/>
            <person name="Ye F."/>
            <person name="Su P."/>
            <person name="Kiefer A.F."/>
            <person name="Nichols A."/>
            <person name="Cepeda A.J."/>
            <person name="Yan W."/>
            <person name="Fan B."/>
            <person name="Jiang Y."/>
            <person name="Adhikari A."/>
            <person name="Zheng C.-J."/>
            <person name="Schuster L."/>
            <person name="Cowan T.M."/>
            <person name="Smanski M.J."/>
            <person name="Chevrette M.G."/>
            <person name="De Carvalho L.P.S."/>
            <person name="Shen B."/>
        </authorList>
    </citation>
    <scope>NUCLEOTIDE SEQUENCE [LARGE SCALE GENOMIC DNA]</scope>
    <source>
        <strain evidence="9 10">NPDC045974</strain>
    </source>
</reference>
<feature type="region of interest" description="Disordered" evidence="6">
    <location>
        <begin position="44"/>
        <end position="67"/>
    </location>
</feature>
<evidence type="ECO:0000313" key="10">
    <source>
        <dbReference type="Proteomes" id="UP001551329"/>
    </source>
</evidence>
<keyword evidence="5 7" id="KW-0472">Membrane</keyword>
<dbReference type="InterPro" id="IPR050638">
    <property type="entry name" value="AA-Vitamin_Transporters"/>
</dbReference>
<feature type="transmembrane region" description="Helical" evidence="7">
    <location>
        <begin position="74"/>
        <end position="94"/>
    </location>
</feature>
<dbReference type="RefSeq" id="WP_358476453.1">
    <property type="nucleotide sequence ID" value="NZ_JBEZAE010000024.1"/>
</dbReference>
<feature type="transmembrane region" description="Helical" evidence="7">
    <location>
        <begin position="331"/>
        <end position="347"/>
    </location>
</feature>
<feature type="region of interest" description="Disordered" evidence="6">
    <location>
        <begin position="1"/>
        <end position="25"/>
    </location>
</feature>
<feature type="transmembrane region" description="Helical" evidence="7">
    <location>
        <begin position="100"/>
        <end position="119"/>
    </location>
</feature>
<keyword evidence="4 7" id="KW-1133">Transmembrane helix</keyword>
<feature type="transmembrane region" description="Helical" evidence="7">
    <location>
        <begin position="159"/>
        <end position="178"/>
    </location>
</feature>
<accession>A0ABV3CHA0</accession>
<name>A0ABV3CHA0_9ACTN</name>
<feature type="compositionally biased region" description="Low complexity" evidence="6">
    <location>
        <begin position="44"/>
        <end position="63"/>
    </location>
</feature>
<feature type="transmembrane region" description="Helical" evidence="7">
    <location>
        <begin position="131"/>
        <end position="153"/>
    </location>
</feature>
<evidence type="ECO:0000313" key="9">
    <source>
        <dbReference type="EMBL" id="MEU7074161.1"/>
    </source>
</evidence>
<dbReference type="Proteomes" id="UP001551329">
    <property type="component" value="Unassembled WGS sequence"/>
</dbReference>
<dbReference type="SUPFAM" id="SSF103481">
    <property type="entry name" value="Multidrug resistance efflux transporter EmrE"/>
    <property type="match status" value="2"/>
</dbReference>
<protein>
    <submittedName>
        <fullName evidence="9">EamA family transporter</fullName>
    </submittedName>
</protein>
<organism evidence="9 10">
    <name type="scientific">Streptomyces narbonensis</name>
    <dbReference type="NCBI Taxonomy" id="67333"/>
    <lineage>
        <taxon>Bacteria</taxon>
        <taxon>Bacillati</taxon>
        <taxon>Actinomycetota</taxon>
        <taxon>Actinomycetes</taxon>
        <taxon>Kitasatosporales</taxon>
        <taxon>Streptomycetaceae</taxon>
        <taxon>Streptomyces</taxon>
    </lineage>
</organism>